<feature type="region of interest" description="Disordered" evidence="7">
    <location>
        <begin position="131"/>
        <end position="163"/>
    </location>
</feature>
<comment type="subcellular location">
    <subcellularLocation>
        <location evidence="1">Endomembrane system</location>
        <topology evidence="1">Multi-pass membrane protein</topology>
    </subcellularLocation>
    <subcellularLocation>
        <location evidence="2">Golgi apparatus membrane</location>
    </subcellularLocation>
</comment>
<dbReference type="KEGG" id="more:E1B28_012241"/>
<gene>
    <name evidence="9" type="ORF">E1B28_012241</name>
</gene>
<evidence type="ECO:0000256" key="2">
    <source>
        <dbReference type="ARBA" id="ARBA00004394"/>
    </source>
</evidence>
<name>A0A9P7RR46_9AGAR</name>
<feature type="transmembrane region" description="Helical" evidence="8">
    <location>
        <begin position="73"/>
        <end position="91"/>
    </location>
</feature>
<evidence type="ECO:0008006" key="11">
    <source>
        <dbReference type="Google" id="ProtNLM"/>
    </source>
</evidence>
<organism evidence="9 10">
    <name type="scientific">Marasmius oreades</name>
    <name type="common">fairy-ring Marasmius</name>
    <dbReference type="NCBI Taxonomy" id="181124"/>
    <lineage>
        <taxon>Eukaryota</taxon>
        <taxon>Fungi</taxon>
        <taxon>Dikarya</taxon>
        <taxon>Basidiomycota</taxon>
        <taxon>Agaricomycotina</taxon>
        <taxon>Agaricomycetes</taxon>
        <taxon>Agaricomycetidae</taxon>
        <taxon>Agaricales</taxon>
        <taxon>Marasmiineae</taxon>
        <taxon>Marasmiaceae</taxon>
        <taxon>Marasmius</taxon>
    </lineage>
</organism>
<dbReference type="GO" id="GO:0000139">
    <property type="term" value="C:Golgi membrane"/>
    <property type="evidence" value="ECO:0007669"/>
    <property type="project" value="UniProtKB-SubCell"/>
</dbReference>
<keyword evidence="4 8" id="KW-1133">Transmembrane helix</keyword>
<dbReference type="GO" id="GO:0006829">
    <property type="term" value="P:zinc ion transport"/>
    <property type="evidence" value="ECO:0007669"/>
    <property type="project" value="InterPro"/>
</dbReference>
<keyword evidence="3 8" id="KW-0812">Transmembrane</keyword>
<feature type="transmembrane region" description="Helical" evidence="8">
    <location>
        <begin position="300"/>
        <end position="318"/>
    </location>
</feature>
<reference evidence="9" key="1">
    <citation type="journal article" date="2021" name="Genome Biol. Evol.">
        <title>The assembled and annotated genome of the fairy-ring fungus Marasmius oreades.</title>
        <authorList>
            <person name="Hiltunen M."/>
            <person name="Ament-Velasquez S.L."/>
            <person name="Johannesson H."/>
        </authorList>
    </citation>
    <scope>NUCLEOTIDE SEQUENCE</scope>
    <source>
        <strain evidence="9">03SP1</strain>
    </source>
</reference>
<evidence type="ECO:0000313" key="10">
    <source>
        <dbReference type="Proteomes" id="UP001049176"/>
    </source>
</evidence>
<dbReference type="PANTHER" id="PTHR16133:SF0">
    <property type="entry name" value="ZINC_IRON REGULATED TRANSPORTER-RELATED PROTEIN 102B, ISOFORM E"/>
    <property type="match status" value="1"/>
</dbReference>
<feature type="transmembrane region" description="Helical" evidence="8">
    <location>
        <begin position="33"/>
        <end position="52"/>
    </location>
</feature>
<keyword evidence="5" id="KW-0333">Golgi apparatus</keyword>
<evidence type="ECO:0000256" key="6">
    <source>
        <dbReference type="ARBA" id="ARBA00023136"/>
    </source>
</evidence>
<accession>A0A9P7RR46</accession>
<comment type="caution">
    <text evidence="9">The sequence shown here is derived from an EMBL/GenBank/DDBJ whole genome shotgun (WGS) entry which is preliminary data.</text>
</comment>
<evidence type="ECO:0000256" key="8">
    <source>
        <dbReference type="SAM" id="Phobius"/>
    </source>
</evidence>
<dbReference type="OrthoDB" id="19859at2759"/>
<dbReference type="GO" id="GO:0046873">
    <property type="term" value="F:metal ion transmembrane transporter activity"/>
    <property type="evidence" value="ECO:0007669"/>
    <property type="project" value="InterPro"/>
</dbReference>
<dbReference type="Pfam" id="PF02535">
    <property type="entry name" value="Zip"/>
    <property type="match status" value="1"/>
</dbReference>
<protein>
    <recommendedName>
        <fullName evidence="11">Zinc/iron permease</fullName>
    </recommendedName>
</protein>
<sequence>MLALIAATAILGAASFACGMLPLSLTLSKSYMNRLTLVGTGLLLGTALGVIIPEGIEVLVEASPHSEIPSTRIALSLLIGFAFMLLVEQYSSHSGHYHHGYELPRAENSHARADAGSSAIVDFDAELDELESEQGISQDERTTRKVQARRSVDGDSPSSPGNLSQAIPLTLGLIIHSIADGVALGVSFASEGGAATGLSIIVFLAIIIHKLPTSLALMTSLLATSLPRSDCKKHLVAFSISTPLSTIATYTSIVFFGGEGNMTWTGTALLLSGGSFLYVATSVSQDGGPHGDDVSKPLRLSFIVFGMFIPFGLSSLFGHGHN</sequence>
<evidence type="ECO:0000313" key="9">
    <source>
        <dbReference type="EMBL" id="KAG7088224.1"/>
    </source>
</evidence>
<evidence type="ECO:0000256" key="3">
    <source>
        <dbReference type="ARBA" id="ARBA00022692"/>
    </source>
</evidence>
<dbReference type="AlphaFoldDB" id="A0A9P7RR46"/>
<dbReference type="GeneID" id="66081316"/>
<evidence type="ECO:0000256" key="1">
    <source>
        <dbReference type="ARBA" id="ARBA00004127"/>
    </source>
</evidence>
<evidence type="ECO:0000256" key="5">
    <source>
        <dbReference type="ARBA" id="ARBA00023034"/>
    </source>
</evidence>
<dbReference type="EMBL" id="CM032188">
    <property type="protein sequence ID" value="KAG7088224.1"/>
    <property type="molecule type" value="Genomic_DNA"/>
</dbReference>
<dbReference type="PANTHER" id="PTHR16133">
    <property type="entry name" value="SOLUTE CARRIER FAMILY 39 ZINC TRANSPORTER , MEMBER 9-RELATED"/>
    <property type="match status" value="1"/>
</dbReference>
<dbReference type="Proteomes" id="UP001049176">
    <property type="component" value="Chromosome 8"/>
</dbReference>
<dbReference type="InterPro" id="IPR045891">
    <property type="entry name" value="ZIP9"/>
</dbReference>
<evidence type="ECO:0000256" key="7">
    <source>
        <dbReference type="SAM" id="MobiDB-lite"/>
    </source>
</evidence>
<feature type="transmembrane region" description="Helical" evidence="8">
    <location>
        <begin position="262"/>
        <end position="280"/>
    </location>
</feature>
<keyword evidence="6 8" id="KW-0472">Membrane</keyword>
<dbReference type="RefSeq" id="XP_043004695.1">
    <property type="nucleotide sequence ID" value="XM_043157328.1"/>
</dbReference>
<dbReference type="InterPro" id="IPR003689">
    <property type="entry name" value="ZIP"/>
</dbReference>
<proteinExistence type="predicted"/>
<evidence type="ECO:0000256" key="4">
    <source>
        <dbReference type="ARBA" id="ARBA00022989"/>
    </source>
</evidence>
<keyword evidence="10" id="KW-1185">Reference proteome</keyword>
<feature type="transmembrane region" description="Helical" evidence="8">
    <location>
        <begin position="235"/>
        <end position="256"/>
    </location>
</feature>